<dbReference type="InterPro" id="IPR032808">
    <property type="entry name" value="DoxX"/>
</dbReference>
<dbReference type="AlphaFoldDB" id="C5BYQ7"/>
<evidence type="ECO:0000313" key="6">
    <source>
        <dbReference type="EMBL" id="ACQ79015.1"/>
    </source>
</evidence>
<feature type="transmembrane region" description="Helical" evidence="5">
    <location>
        <begin position="74"/>
        <end position="91"/>
    </location>
</feature>
<dbReference type="Proteomes" id="UP000007962">
    <property type="component" value="Chromosome"/>
</dbReference>
<evidence type="ECO:0000256" key="4">
    <source>
        <dbReference type="ARBA" id="ARBA00023136"/>
    </source>
</evidence>
<keyword evidence="3 5" id="KW-1133">Transmembrane helix</keyword>
<dbReference type="STRING" id="471853.Bcav_0754"/>
<dbReference type="HOGENOM" id="CLU_1567644_0_0_11"/>
<evidence type="ECO:0000313" key="7">
    <source>
        <dbReference type="Proteomes" id="UP000007962"/>
    </source>
</evidence>
<dbReference type="EMBL" id="CP001618">
    <property type="protein sequence ID" value="ACQ79015.1"/>
    <property type="molecule type" value="Genomic_DNA"/>
</dbReference>
<keyword evidence="7" id="KW-1185">Reference proteome</keyword>
<sequence>MRTVLWWLLAAWFAVGAVATIVPGDAFLGGPSAGRLVEWGLPSWFRLVAGAGELLAAVLLVVPVRRSPLLGRGFRLLVGAGELLAAVLLVAPDRRSQFWGCSLLAAILLGAVATQVVSTDPVREWATAPIMLAITGTLAWRLRDERPRLRWPRLRIQRSAHAELGRAPVS</sequence>
<evidence type="ECO:0000256" key="2">
    <source>
        <dbReference type="ARBA" id="ARBA00022692"/>
    </source>
</evidence>
<name>C5BYQ7_BEUC1</name>
<comment type="subcellular location">
    <subcellularLocation>
        <location evidence="1">Membrane</location>
        <topology evidence="1">Multi-pass membrane protein</topology>
    </subcellularLocation>
</comment>
<accession>C5BYQ7</accession>
<reference evidence="6 7" key="1">
    <citation type="journal article" date="2009" name="Stand. Genomic Sci.">
        <title>Complete genome sequence of Beutenbergia cavernae type strain (HKI 0122).</title>
        <authorList>
            <person name="Land M."/>
            <person name="Pukall R."/>
            <person name="Abt B."/>
            <person name="Goker M."/>
            <person name="Rohde M."/>
            <person name="Glavina Del Rio T."/>
            <person name="Tice H."/>
            <person name="Copeland A."/>
            <person name="Cheng J.F."/>
            <person name="Lucas S."/>
            <person name="Chen F."/>
            <person name="Nolan M."/>
            <person name="Bruce D."/>
            <person name="Goodwin L."/>
            <person name="Pitluck S."/>
            <person name="Ivanova N."/>
            <person name="Mavromatis K."/>
            <person name="Ovchinnikova G."/>
            <person name="Pati A."/>
            <person name="Chen A."/>
            <person name="Palaniappan K."/>
            <person name="Hauser L."/>
            <person name="Chang Y.J."/>
            <person name="Jefferies C.C."/>
            <person name="Saunders E."/>
            <person name="Brettin T."/>
            <person name="Detter J.C."/>
            <person name="Han C."/>
            <person name="Chain P."/>
            <person name="Bristow J."/>
            <person name="Eisen J.A."/>
            <person name="Markowitz V."/>
            <person name="Hugenholtz P."/>
            <person name="Kyrpides N.C."/>
            <person name="Klenk H.P."/>
            <person name="Lapidus A."/>
        </authorList>
    </citation>
    <scope>NUCLEOTIDE SEQUENCE [LARGE SCALE GENOMIC DNA]</scope>
    <source>
        <strain evidence="7">ATCC BAA-8 / DSM 12333 / NBRC 16432</strain>
    </source>
</reference>
<organism evidence="6 7">
    <name type="scientific">Beutenbergia cavernae (strain ATCC BAA-8 / DSM 12333 / CCUG 43141 / JCM 11478 / NBRC 16432 / NCIMB 13614 / HKI 0122)</name>
    <dbReference type="NCBI Taxonomy" id="471853"/>
    <lineage>
        <taxon>Bacteria</taxon>
        <taxon>Bacillati</taxon>
        <taxon>Actinomycetota</taxon>
        <taxon>Actinomycetes</taxon>
        <taxon>Micrococcales</taxon>
        <taxon>Beutenbergiaceae</taxon>
        <taxon>Beutenbergia</taxon>
    </lineage>
</organism>
<protein>
    <recommendedName>
        <fullName evidence="8">DoxX family protein</fullName>
    </recommendedName>
</protein>
<evidence type="ECO:0000256" key="1">
    <source>
        <dbReference type="ARBA" id="ARBA00004141"/>
    </source>
</evidence>
<dbReference type="Pfam" id="PF13564">
    <property type="entry name" value="DoxX_2"/>
    <property type="match status" value="1"/>
</dbReference>
<dbReference type="KEGG" id="bcv:Bcav_0754"/>
<proteinExistence type="predicted"/>
<evidence type="ECO:0008006" key="8">
    <source>
        <dbReference type="Google" id="ProtNLM"/>
    </source>
</evidence>
<feature type="transmembrane region" description="Helical" evidence="5">
    <location>
        <begin position="97"/>
        <end position="118"/>
    </location>
</feature>
<evidence type="ECO:0000256" key="3">
    <source>
        <dbReference type="ARBA" id="ARBA00022989"/>
    </source>
</evidence>
<keyword evidence="2 5" id="KW-0812">Transmembrane</keyword>
<evidence type="ECO:0000256" key="5">
    <source>
        <dbReference type="SAM" id="Phobius"/>
    </source>
</evidence>
<gene>
    <name evidence="6" type="ordered locus">Bcav_0754</name>
</gene>
<feature type="transmembrane region" description="Helical" evidence="5">
    <location>
        <begin position="43"/>
        <end position="62"/>
    </location>
</feature>
<dbReference type="GO" id="GO:0016020">
    <property type="term" value="C:membrane"/>
    <property type="evidence" value="ECO:0007669"/>
    <property type="project" value="UniProtKB-SubCell"/>
</dbReference>
<keyword evidence="4 5" id="KW-0472">Membrane</keyword>